<keyword evidence="6" id="KW-0808">Transferase</keyword>
<dbReference type="GO" id="GO:0032259">
    <property type="term" value="P:methylation"/>
    <property type="evidence" value="ECO:0007669"/>
    <property type="project" value="UniProtKB-KW"/>
</dbReference>
<dbReference type="Pfam" id="PF10294">
    <property type="entry name" value="Methyltransf_16"/>
    <property type="match status" value="1"/>
</dbReference>
<evidence type="ECO:0000256" key="7">
    <source>
        <dbReference type="ARBA" id="ARBA00022691"/>
    </source>
</evidence>
<comment type="similarity">
    <text evidence="9">Belongs to the methyltransferase superfamily. METTL18 family.</text>
</comment>
<proteinExistence type="inferred from homology"/>
<dbReference type="CDD" id="cd02440">
    <property type="entry name" value="AdoMet_MTases"/>
    <property type="match status" value="1"/>
</dbReference>
<dbReference type="KEGG" id="aqu:100634879"/>
<evidence type="ECO:0000313" key="10">
    <source>
        <dbReference type="EnsemblMetazoa" id="Aqu2.1.43648_001"/>
    </source>
</evidence>
<keyword evidence="7" id="KW-0949">S-adenosyl-L-methionine</keyword>
<dbReference type="EC" id="2.1.1.85" evidence="3"/>
<keyword evidence="4" id="KW-0963">Cytoplasm</keyword>
<dbReference type="PANTHER" id="PTHR14614">
    <property type="entry name" value="HEPATOCELLULAR CARCINOMA-ASSOCIATED ANTIGEN"/>
    <property type="match status" value="1"/>
</dbReference>
<dbReference type="GO" id="GO:0018064">
    <property type="term" value="F:protein-L-histidine N-tele-methyltransferase activity"/>
    <property type="evidence" value="ECO:0007669"/>
    <property type="project" value="UniProtKB-EC"/>
</dbReference>
<protein>
    <recommendedName>
        <fullName evidence="3">protein-histidine N-methyltransferase</fullName>
        <ecNumber evidence="3">2.1.1.85</ecNumber>
    </recommendedName>
</protein>
<keyword evidence="8" id="KW-0539">Nucleus</keyword>
<dbReference type="eggNOG" id="KOG2920">
    <property type="taxonomic scope" value="Eukaryota"/>
</dbReference>
<comment type="subcellular location">
    <subcellularLocation>
        <location evidence="2">Cytoplasm</location>
    </subcellularLocation>
    <subcellularLocation>
        <location evidence="1">Nucleus</location>
    </subcellularLocation>
</comment>
<reference evidence="10" key="2">
    <citation type="submission" date="2017-05" db="UniProtKB">
        <authorList>
            <consortium name="EnsemblMetazoa"/>
        </authorList>
    </citation>
    <scope>IDENTIFICATION</scope>
</reference>
<dbReference type="InParanoid" id="A0A1X7VW68"/>
<dbReference type="SUPFAM" id="SSF53335">
    <property type="entry name" value="S-adenosyl-L-methionine-dependent methyltransferases"/>
    <property type="match status" value="1"/>
</dbReference>
<reference evidence="11" key="1">
    <citation type="journal article" date="2010" name="Nature">
        <title>The Amphimedon queenslandica genome and the evolution of animal complexity.</title>
        <authorList>
            <person name="Srivastava M."/>
            <person name="Simakov O."/>
            <person name="Chapman J."/>
            <person name="Fahey B."/>
            <person name="Gauthier M.E."/>
            <person name="Mitros T."/>
            <person name="Richards G.S."/>
            <person name="Conaco C."/>
            <person name="Dacre M."/>
            <person name="Hellsten U."/>
            <person name="Larroux C."/>
            <person name="Putnam N.H."/>
            <person name="Stanke M."/>
            <person name="Adamska M."/>
            <person name="Darling A."/>
            <person name="Degnan S.M."/>
            <person name="Oakley T.H."/>
            <person name="Plachetzki D.C."/>
            <person name="Zhai Y."/>
            <person name="Adamski M."/>
            <person name="Calcino A."/>
            <person name="Cummins S.F."/>
            <person name="Goodstein D.M."/>
            <person name="Harris C."/>
            <person name="Jackson D.J."/>
            <person name="Leys S.P."/>
            <person name="Shu S."/>
            <person name="Woodcroft B.J."/>
            <person name="Vervoort M."/>
            <person name="Kosik K.S."/>
            <person name="Manning G."/>
            <person name="Degnan B.M."/>
            <person name="Rokhsar D.S."/>
        </authorList>
    </citation>
    <scope>NUCLEOTIDE SEQUENCE [LARGE SCALE GENOMIC DNA]</scope>
</reference>
<dbReference type="STRING" id="400682.A0A1X7VW68"/>
<evidence type="ECO:0000256" key="5">
    <source>
        <dbReference type="ARBA" id="ARBA00022603"/>
    </source>
</evidence>
<evidence type="ECO:0000256" key="3">
    <source>
        <dbReference type="ARBA" id="ARBA00012533"/>
    </source>
</evidence>
<dbReference type="Gene3D" id="3.40.50.150">
    <property type="entry name" value="Vaccinia Virus protein VP39"/>
    <property type="match status" value="1"/>
</dbReference>
<evidence type="ECO:0000256" key="2">
    <source>
        <dbReference type="ARBA" id="ARBA00004496"/>
    </source>
</evidence>
<dbReference type="GO" id="GO:0005737">
    <property type="term" value="C:cytoplasm"/>
    <property type="evidence" value="ECO:0007669"/>
    <property type="project" value="UniProtKB-SubCell"/>
</dbReference>
<dbReference type="OrthoDB" id="1723750at2759"/>
<gene>
    <name evidence="10" type="primary">100634879</name>
</gene>
<dbReference type="InterPro" id="IPR029063">
    <property type="entry name" value="SAM-dependent_MTases_sf"/>
</dbReference>
<evidence type="ECO:0000256" key="8">
    <source>
        <dbReference type="ARBA" id="ARBA00023242"/>
    </source>
</evidence>
<dbReference type="PANTHER" id="PTHR14614:SF39">
    <property type="entry name" value="HISTIDINE PROTEIN METHYLTRANSFERASE 1 HOMOLOG"/>
    <property type="match status" value="1"/>
</dbReference>
<keyword evidence="5" id="KW-0489">Methyltransferase</keyword>
<name>A0A1X7VW68_AMPQE</name>
<evidence type="ECO:0000256" key="6">
    <source>
        <dbReference type="ARBA" id="ARBA00022679"/>
    </source>
</evidence>
<evidence type="ECO:0000256" key="4">
    <source>
        <dbReference type="ARBA" id="ARBA00022490"/>
    </source>
</evidence>
<evidence type="ECO:0000313" key="11">
    <source>
        <dbReference type="Proteomes" id="UP000007879"/>
    </source>
</evidence>
<accession>A0A1X7VW68</accession>
<evidence type="ECO:0000256" key="9">
    <source>
        <dbReference type="ARBA" id="ARBA00038126"/>
    </source>
</evidence>
<organism evidence="10">
    <name type="scientific">Amphimedon queenslandica</name>
    <name type="common">Sponge</name>
    <dbReference type="NCBI Taxonomy" id="400682"/>
    <lineage>
        <taxon>Eukaryota</taxon>
        <taxon>Metazoa</taxon>
        <taxon>Porifera</taxon>
        <taxon>Demospongiae</taxon>
        <taxon>Heteroscleromorpha</taxon>
        <taxon>Haplosclerida</taxon>
        <taxon>Niphatidae</taxon>
        <taxon>Amphimedon</taxon>
    </lineage>
</organism>
<dbReference type="AlphaFoldDB" id="A0A1X7VW68"/>
<dbReference type="Proteomes" id="UP000007879">
    <property type="component" value="Unassembled WGS sequence"/>
</dbReference>
<dbReference type="OMA" id="FQSESVW"/>
<evidence type="ECO:0000256" key="1">
    <source>
        <dbReference type="ARBA" id="ARBA00004123"/>
    </source>
</evidence>
<dbReference type="EnsemblMetazoa" id="Aqu2.1.43648_001">
    <property type="protein sequence ID" value="Aqu2.1.43648_001"/>
    <property type="gene ID" value="Aqu2.1.43648"/>
</dbReference>
<dbReference type="InterPro" id="IPR019410">
    <property type="entry name" value="Methyltransf_16"/>
</dbReference>
<keyword evidence="11" id="KW-1185">Reference proteome</keyword>
<sequence>MAAFRFDFFPEDAAAPINEEDEGENVQSICKDLKHNMEEHYFNQTTESLINTHTISRSIKVSKGTEIHCINCSDIGTGTTESTSISNLISITDREGSDLIPGVYEGGLKIWECTHDLLMYLSSNNVDFTGKCILDLGCGAGLLGIHALLNKAREVHFQDYNSEVIDYLTIPNVTLNISKEHSENSSVFGKTRFFSGKWSDFKPLDFDSNPMQYDIILTSETIYNSSSHAELLNVLYRHLDKRGFILVAAKTHYFGVGGTLGMFTKLIAQDEVLSHDIVQETATSVPRIIMELRYN</sequence>
<dbReference type="GO" id="GO:0005634">
    <property type="term" value="C:nucleus"/>
    <property type="evidence" value="ECO:0007669"/>
    <property type="project" value="UniProtKB-SubCell"/>
</dbReference>
<dbReference type="EnsemblMetazoa" id="XM_003382644.3">
    <property type="protein sequence ID" value="XP_003382692.1"/>
    <property type="gene ID" value="LOC100634879"/>
</dbReference>